<dbReference type="SUPFAM" id="SSF88659">
    <property type="entry name" value="Sigma3 and sigma4 domains of RNA polymerase sigma factors"/>
    <property type="match status" value="1"/>
</dbReference>
<name>A0A4Q1D3M5_9BACT</name>
<evidence type="ECO:0000256" key="3">
    <source>
        <dbReference type="ARBA" id="ARBA00023082"/>
    </source>
</evidence>
<dbReference type="InterPro" id="IPR013325">
    <property type="entry name" value="RNA_pol_sigma_r2"/>
</dbReference>
<evidence type="ECO:0000313" key="8">
    <source>
        <dbReference type="EMBL" id="RXK82918.1"/>
    </source>
</evidence>
<dbReference type="InterPro" id="IPR036388">
    <property type="entry name" value="WH-like_DNA-bd_sf"/>
</dbReference>
<dbReference type="GO" id="GO:0016987">
    <property type="term" value="F:sigma factor activity"/>
    <property type="evidence" value="ECO:0007669"/>
    <property type="project" value="UniProtKB-KW"/>
</dbReference>
<dbReference type="InterPro" id="IPR007627">
    <property type="entry name" value="RNA_pol_sigma70_r2"/>
</dbReference>
<dbReference type="InterPro" id="IPR039425">
    <property type="entry name" value="RNA_pol_sigma-70-like"/>
</dbReference>
<dbReference type="Gene3D" id="1.10.1740.10">
    <property type="match status" value="1"/>
</dbReference>
<evidence type="ECO:0000256" key="4">
    <source>
        <dbReference type="ARBA" id="ARBA00023125"/>
    </source>
</evidence>
<dbReference type="RefSeq" id="WP_129003718.1">
    <property type="nucleotide sequence ID" value="NZ_SDHZ01000002.1"/>
</dbReference>
<accession>A0A4Q1D3M5</accession>
<dbReference type="PANTHER" id="PTHR43133">
    <property type="entry name" value="RNA POLYMERASE ECF-TYPE SIGMA FACTO"/>
    <property type="match status" value="1"/>
</dbReference>
<evidence type="ECO:0000259" key="6">
    <source>
        <dbReference type="Pfam" id="PF04542"/>
    </source>
</evidence>
<dbReference type="GO" id="GO:0006352">
    <property type="term" value="P:DNA-templated transcription initiation"/>
    <property type="evidence" value="ECO:0007669"/>
    <property type="project" value="InterPro"/>
</dbReference>
<dbReference type="GO" id="GO:0003677">
    <property type="term" value="F:DNA binding"/>
    <property type="evidence" value="ECO:0007669"/>
    <property type="project" value="UniProtKB-KW"/>
</dbReference>
<keyword evidence="2" id="KW-0805">Transcription regulation</keyword>
<dbReference type="OrthoDB" id="799938at2"/>
<evidence type="ECO:0000259" key="7">
    <source>
        <dbReference type="Pfam" id="PF08281"/>
    </source>
</evidence>
<keyword evidence="5" id="KW-0804">Transcription</keyword>
<dbReference type="EMBL" id="SDHZ01000002">
    <property type="protein sequence ID" value="RXK82918.1"/>
    <property type="molecule type" value="Genomic_DNA"/>
</dbReference>
<sequence>MTADPPDKDALLLVRISAGDMEAFTALYRYYQPRLQQRLLPFCPGADIENIIQEAFIKIWIKRELLPHINSFEGFLIKIARNLVVDMKRKATASLRRENKMASGTLTATDHQPLEYKEMYAAAMKAIDRLPHRQRLIYTLRVIDDYSLSEIVAITGLSKAVVVKQLYIASKVVRKDVKQMPLFTLLLLAGGKYLLLRSAV</sequence>
<dbReference type="NCBIfam" id="TIGR02937">
    <property type="entry name" value="sigma70-ECF"/>
    <property type="match status" value="1"/>
</dbReference>
<feature type="domain" description="RNA polymerase sigma-70 region 2" evidence="6">
    <location>
        <begin position="27"/>
        <end position="92"/>
    </location>
</feature>
<comment type="similarity">
    <text evidence="1">Belongs to the sigma-70 factor family. ECF subfamily.</text>
</comment>
<keyword evidence="9" id="KW-1185">Reference proteome</keyword>
<evidence type="ECO:0000256" key="2">
    <source>
        <dbReference type="ARBA" id="ARBA00023015"/>
    </source>
</evidence>
<keyword evidence="3" id="KW-0731">Sigma factor</keyword>
<proteinExistence type="inferred from homology"/>
<dbReference type="InterPro" id="IPR014284">
    <property type="entry name" value="RNA_pol_sigma-70_dom"/>
</dbReference>
<dbReference type="InterPro" id="IPR013249">
    <property type="entry name" value="RNA_pol_sigma70_r4_t2"/>
</dbReference>
<comment type="caution">
    <text evidence="8">The sequence shown here is derived from an EMBL/GenBank/DDBJ whole genome shotgun (WGS) entry which is preliminary data.</text>
</comment>
<evidence type="ECO:0000313" key="9">
    <source>
        <dbReference type="Proteomes" id="UP000290545"/>
    </source>
</evidence>
<evidence type="ECO:0000256" key="1">
    <source>
        <dbReference type="ARBA" id="ARBA00010641"/>
    </source>
</evidence>
<evidence type="ECO:0000256" key="5">
    <source>
        <dbReference type="ARBA" id="ARBA00023163"/>
    </source>
</evidence>
<dbReference type="Proteomes" id="UP000290545">
    <property type="component" value="Unassembled WGS sequence"/>
</dbReference>
<dbReference type="SUPFAM" id="SSF88946">
    <property type="entry name" value="Sigma2 domain of RNA polymerase sigma factors"/>
    <property type="match status" value="1"/>
</dbReference>
<reference evidence="8 9" key="1">
    <citation type="submission" date="2019-01" db="EMBL/GenBank/DDBJ databases">
        <title>Filimonas sp. strain TTM-71.</title>
        <authorList>
            <person name="Chen W.-M."/>
        </authorList>
    </citation>
    <scope>NUCLEOTIDE SEQUENCE [LARGE SCALE GENOMIC DNA]</scope>
    <source>
        <strain evidence="8 9">TTM-71</strain>
    </source>
</reference>
<feature type="domain" description="RNA polymerase sigma factor 70 region 4 type 2" evidence="7">
    <location>
        <begin position="122"/>
        <end position="164"/>
    </location>
</feature>
<dbReference type="PANTHER" id="PTHR43133:SF8">
    <property type="entry name" value="RNA POLYMERASE SIGMA FACTOR HI_1459-RELATED"/>
    <property type="match status" value="1"/>
</dbReference>
<dbReference type="InterPro" id="IPR013324">
    <property type="entry name" value="RNA_pol_sigma_r3/r4-like"/>
</dbReference>
<dbReference type="Pfam" id="PF08281">
    <property type="entry name" value="Sigma70_r4_2"/>
    <property type="match status" value="1"/>
</dbReference>
<keyword evidence="4" id="KW-0238">DNA-binding</keyword>
<dbReference type="Pfam" id="PF04542">
    <property type="entry name" value="Sigma70_r2"/>
    <property type="match status" value="1"/>
</dbReference>
<dbReference type="Gene3D" id="1.10.10.10">
    <property type="entry name" value="Winged helix-like DNA-binding domain superfamily/Winged helix DNA-binding domain"/>
    <property type="match status" value="1"/>
</dbReference>
<protein>
    <submittedName>
        <fullName evidence="8">Sigma-70 family RNA polymerase sigma factor</fullName>
    </submittedName>
</protein>
<dbReference type="AlphaFoldDB" id="A0A4Q1D3M5"/>
<gene>
    <name evidence="8" type="ORF">ESB13_12380</name>
</gene>
<organism evidence="8 9">
    <name type="scientific">Filimonas effusa</name>
    <dbReference type="NCBI Taxonomy" id="2508721"/>
    <lineage>
        <taxon>Bacteria</taxon>
        <taxon>Pseudomonadati</taxon>
        <taxon>Bacteroidota</taxon>
        <taxon>Chitinophagia</taxon>
        <taxon>Chitinophagales</taxon>
        <taxon>Chitinophagaceae</taxon>
        <taxon>Filimonas</taxon>
    </lineage>
</organism>